<proteinExistence type="predicted"/>
<organism evidence="1 2">
    <name type="scientific">Cryptolaemus montrouzieri</name>
    <dbReference type="NCBI Taxonomy" id="559131"/>
    <lineage>
        <taxon>Eukaryota</taxon>
        <taxon>Metazoa</taxon>
        <taxon>Ecdysozoa</taxon>
        <taxon>Arthropoda</taxon>
        <taxon>Hexapoda</taxon>
        <taxon>Insecta</taxon>
        <taxon>Pterygota</taxon>
        <taxon>Neoptera</taxon>
        <taxon>Endopterygota</taxon>
        <taxon>Coleoptera</taxon>
        <taxon>Polyphaga</taxon>
        <taxon>Cucujiformia</taxon>
        <taxon>Coccinelloidea</taxon>
        <taxon>Coccinellidae</taxon>
        <taxon>Scymninae</taxon>
        <taxon>Scymnini</taxon>
        <taxon>Cryptolaemus</taxon>
    </lineage>
</organism>
<protein>
    <submittedName>
        <fullName evidence="1">Uncharacterized protein</fullName>
    </submittedName>
</protein>
<keyword evidence="2" id="KW-1185">Reference proteome</keyword>
<gene>
    <name evidence="1" type="ORF">HHI36_010785</name>
</gene>
<name>A0ABD2MKH2_9CUCU</name>
<reference evidence="1 2" key="1">
    <citation type="journal article" date="2021" name="BMC Biol.">
        <title>Horizontally acquired antibacterial genes associated with adaptive radiation of ladybird beetles.</title>
        <authorList>
            <person name="Li H.S."/>
            <person name="Tang X.F."/>
            <person name="Huang Y.H."/>
            <person name="Xu Z.Y."/>
            <person name="Chen M.L."/>
            <person name="Du X.Y."/>
            <person name="Qiu B.Y."/>
            <person name="Chen P.T."/>
            <person name="Zhang W."/>
            <person name="Slipinski A."/>
            <person name="Escalona H.E."/>
            <person name="Waterhouse R.M."/>
            <person name="Zwick A."/>
            <person name="Pang H."/>
        </authorList>
    </citation>
    <scope>NUCLEOTIDE SEQUENCE [LARGE SCALE GENOMIC DNA]</scope>
    <source>
        <strain evidence="1">SYSU2018</strain>
    </source>
</reference>
<sequence length="186" mass="21303">MFSLKYNRICEYNKFPTLFQYCSNVNVKDLQSNLFPLFPKMSGFFANYLLKSSPDMDETDENIMRTKSVGSKDLFAISRESNFQIQPARWPTECQVITESVEHITSVPSQPEPYYTPTGLEMQPKPSGEEYGMIVFQYSPISAVNYFSRSSVGGSKYLLSTNICPEENSLNSNLGSNREIWLELYD</sequence>
<dbReference type="EMBL" id="JABFTP020000001">
    <property type="protein sequence ID" value="KAL3266621.1"/>
    <property type="molecule type" value="Genomic_DNA"/>
</dbReference>
<evidence type="ECO:0000313" key="1">
    <source>
        <dbReference type="EMBL" id="KAL3266621.1"/>
    </source>
</evidence>
<dbReference type="Proteomes" id="UP001516400">
    <property type="component" value="Unassembled WGS sequence"/>
</dbReference>
<evidence type="ECO:0000313" key="2">
    <source>
        <dbReference type="Proteomes" id="UP001516400"/>
    </source>
</evidence>
<accession>A0ABD2MKH2</accession>
<dbReference type="AlphaFoldDB" id="A0ABD2MKH2"/>
<comment type="caution">
    <text evidence="1">The sequence shown here is derived from an EMBL/GenBank/DDBJ whole genome shotgun (WGS) entry which is preliminary data.</text>
</comment>